<evidence type="ECO:0000313" key="1">
    <source>
        <dbReference type="EMBL" id="KGF52435.1"/>
    </source>
</evidence>
<dbReference type="OrthoDB" id="9935759at2"/>
<reference evidence="1 2" key="1">
    <citation type="submission" date="2014-07" db="EMBL/GenBank/DDBJ databases">
        <authorList>
            <person name="McCorrison J."/>
            <person name="Sanka R."/>
            <person name="Torralba M."/>
            <person name="Gillis M."/>
            <person name="Haft D.H."/>
            <person name="Methe B."/>
            <person name="Sutton G."/>
            <person name="Nelson K.E."/>
        </authorList>
    </citation>
    <scope>NUCLEOTIDE SEQUENCE [LARGE SCALE GENOMIC DNA]</scope>
    <source>
        <strain evidence="1 2">DNF00058</strain>
    </source>
</reference>
<comment type="caution">
    <text evidence="1">The sequence shown here is derived from an EMBL/GenBank/DDBJ whole genome shotgun (WGS) entry which is preliminary data.</text>
</comment>
<dbReference type="RefSeq" id="WP_036854872.1">
    <property type="nucleotide sequence ID" value="NZ_JRNU01000012.1"/>
</dbReference>
<name>A0A096B023_9BACT</name>
<keyword evidence="2" id="KW-1185">Reference proteome</keyword>
<organism evidence="1 2">
    <name type="scientific">Prevotella amnii DNF00058</name>
    <dbReference type="NCBI Taxonomy" id="1401066"/>
    <lineage>
        <taxon>Bacteria</taxon>
        <taxon>Pseudomonadati</taxon>
        <taxon>Bacteroidota</taxon>
        <taxon>Bacteroidia</taxon>
        <taxon>Bacteroidales</taxon>
        <taxon>Prevotellaceae</taxon>
        <taxon>Prevotella</taxon>
    </lineage>
</organism>
<protein>
    <submittedName>
        <fullName evidence="1">Uncharacterized protein</fullName>
    </submittedName>
</protein>
<sequence>MKHIRRSLVKETFHDTALLKAIAMAYLIKSKTKASILHKYSINLIHDMTGMHANTIKKRLRTLKEHGLIFVEKNSLVFRSTVSKHKDRNMNIGNMDFKNVKTVEKSLQALQVVLIQQQKDFCKHAIHNAHHAHNPKKVKEAQKVCRRYGYGNKYCEKGLSYKTIAQKIGKSVSTIVKIIKNGVKKRYFKKITHFIWTQMKGVHFRDIEGYTFTTLNYGFQVQANTYRVGCKWRT</sequence>
<dbReference type="Proteomes" id="UP000029614">
    <property type="component" value="Unassembled WGS sequence"/>
</dbReference>
<dbReference type="AlphaFoldDB" id="A0A096B023"/>
<gene>
    <name evidence="1" type="ORF">HMPREF9302_03955</name>
</gene>
<evidence type="ECO:0000313" key="2">
    <source>
        <dbReference type="Proteomes" id="UP000029614"/>
    </source>
</evidence>
<dbReference type="EMBL" id="JRNU01000012">
    <property type="protein sequence ID" value="KGF52435.1"/>
    <property type="molecule type" value="Genomic_DNA"/>
</dbReference>
<accession>A0A096B023</accession>
<proteinExistence type="predicted"/>